<dbReference type="EMBL" id="SRMF01000001">
    <property type="protein sequence ID" value="TGG95927.1"/>
    <property type="molecule type" value="Genomic_DNA"/>
</dbReference>
<organism evidence="13 14">
    <name type="scientific">Natronospirillum operosum</name>
    <dbReference type="NCBI Taxonomy" id="2759953"/>
    <lineage>
        <taxon>Bacteria</taxon>
        <taxon>Pseudomonadati</taxon>
        <taxon>Pseudomonadota</taxon>
        <taxon>Gammaproteobacteria</taxon>
        <taxon>Oceanospirillales</taxon>
        <taxon>Natronospirillaceae</taxon>
        <taxon>Natronospirillum</taxon>
    </lineage>
</organism>
<dbReference type="PANTHER" id="PTHR43527:SF2">
    <property type="entry name" value="4-DIPHOSPHOCYTIDYL-2-C-METHYL-D-ERYTHRITOL KINASE, CHLOROPLASTIC"/>
    <property type="match status" value="1"/>
</dbReference>
<keyword evidence="6 10" id="KW-0418">Kinase</keyword>
<evidence type="ECO:0000313" key="14">
    <source>
        <dbReference type="Proteomes" id="UP000297475"/>
    </source>
</evidence>
<evidence type="ECO:0000256" key="8">
    <source>
        <dbReference type="ARBA" id="ARBA00023229"/>
    </source>
</evidence>
<dbReference type="NCBIfam" id="TIGR00154">
    <property type="entry name" value="ispE"/>
    <property type="match status" value="1"/>
</dbReference>
<dbReference type="RefSeq" id="WP_135481987.1">
    <property type="nucleotide sequence ID" value="NZ_SRMF01000001.1"/>
</dbReference>
<keyword evidence="8 10" id="KW-0414">Isoprene biosynthesis</keyword>
<dbReference type="InterPro" id="IPR020568">
    <property type="entry name" value="Ribosomal_Su5_D2-typ_SF"/>
</dbReference>
<feature type="domain" description="GHMP kinase N-terminal" evidence="11">
    <location>
        <begin position="70"/>
        <end position="147"/>
    </location>
</feature>
<dbReference type="Pfam" id="PF08544">
    <property type="entry name" value="GHMP_kinases_C"/>
    <property type="match status" value="1"/>
</dbReference>
<comment type="similarity">
    <text evidence="1 10">Belongs to the GHMP kinase family. IspE subfamily.</text>
</comment>
<dbReference type="HAMAP" id="MF_00061">
    <property type="entry name" value="IspE"/>
    <property type="match status" value="1"/>
</dbReference>
<sequence>MSHSLTLPAPAKLNLMLHITGRRADGYHELQTLFQLLDYGDRLHFELAEDRARGPHIELADSAGIPGPDNLINRAAASLQPHARLPVAVRVRLDKVLPVGGGLGGGSSDCATTLLALNEFWHCGLSRSDLVRLGTTLGADVPLFVRGHSAWAEGIGERLHPVDLPARWFVVCQPDSAVSTRAVFTDPGLTRNSQITTIRTALEGGGRNDCEPVVRRRYPEINTMLDTLSAYGPARLTGTGACAYTVFEQEGAARSAAADLAAQYRTFVAPGINRSPVIDLLPTLSDLTAPYIS</sequence>
<name>A0A4Z0WJE0_9GAMM</name>
<keyword evidence="5 10" id="KW-0547">Nucleotide-binding</keyword>
<dbReference type="GO" id="GO:0050515">
    <property type="term" value="F:4-(cytidine 5'-diphospho)-2-C-methyl-D-erythritol kinase activity"/>
    <property type="evidence" value="ECO:0007669"/>
    <property type="project" value="UniProtKB-UniRule"/>
</dbReference>
<feature type="active site" evidence="10">
    <location>
        <position position="140"/>
    </location>
</feature>
<accession>A0A4Z0WJE0</accession>
<dbReference type="AlphaFoldDB" id="A0A4Z0WJE0"/>
<dbReference type="PANTHER" id="PTHR43527">
    <property type="entry name" value="4-DIPHOSPHOCYTIDYL-2-C-METHYL-D-ERYTHRITOL KINASE, CHLOROPLASTIC"/>
    <property type="match status" value="1"/>
</dbReference>
<proteinExistence type="inferred from homology"/>
<evidence type="ECO:0000256" key="9">
    <source>
        <dbReference type="ARBA" id="ARBA00032554"/>
    </source>
</evidence>
<dbReference type="Pfam" id="PF00288">
    <property type="entry name" value="GHMP_kinases_N"/>
    <property type="match status" value="1"/>
</dbReference>
<comment type="function">
    <text evidence="10">Catalyzes the phosphorylation of the position 2 hydroxy group of 4-diphosphocytidyl-2C-methyl-D-erythritol.</text>
</comment>
<comment type="caution">
    <text evidence="13">The sequence shown here is derived from an EMBL/GenBank/DDBJ whole genome shotgun (WGS) entry which is preliminary data.</text>
</comment>
<dbReference type="InterPro" id="IPR006204">
    <property type="entry name" value="GHMP_kinase_N_dom"/>
</dbReference>
<keyword evidence="14" id="KW-1185">Reference proteome</keyword>
<evidence type="ECO:0000256" key="3">
    <source>
        <dbReference type="ARBA" id="ARBA00017473"/>
    </source>
</evidence>
<evidence type="ECO:0000256" key="10">
    <source>
        <dbReference type="HAMAP-Rule" id="MF_00061"/>
    </source>
</evidence>
<dbReference type="Gene3D" id="3.30.70.890">
    <property type="entry name" value="GHMP kinase, C-terminal domain"/>
    <property type="match status" value="1"/>
</dbReference>
<dbReference type="InterPro" id="IPR036554">
    <property type="entry name" value="GHMP_kinase_C_sf"/>
</dbReference>
<comment type="catalytic activity">
    <reaction evidence="10">
        <text>4-CDP-2-C-methyl-D-erythritol + ATP = 4-CDP-2-C-methyl-D-erythritol 2-phosphate + ADP + H(+)</text>
        <dbReference type="Rhea" id="RHEA:18437"/>
        <dbReference type="ChEBI" id="CHEBI:15378"/>
        <dbReference type="ChEBI" id="CHEBI:30616"/>
        <dbReference type="ChEBI" id="CHEBI:57823"/>
        <dbReference type="ChEBI" id="CHEBI:57919"/>
        <dbReference type="ChEBI" id="CHEBI:456216"/>
        <dbReference type="EC" id="2.7.1.148"/>
    </reaction>
</comment>
<dbReference type="UniPathway" id="UPA00056">
    <property type="reaction ID" value="UER00094"/>
</dbReference>
<dbReference type="GO" id="GO:0019288">
    <property type="term" value="P:isopentenyl diphosphate biosynthetic process, methylerythritol 4-phosphate pathway"/>
    <property type="evidence" value="ECO:0007669"/>
    <property type="project" value="UniProtKB-UniRule"/>
</dbReference>
<evidence type="ECO:0000256" key="2">
    <source>
        <dbReference type="ARBA" id="ARBA00012052"/>
    </source>
</evidence>
<dbReference type="OrthoDB" id="9809438at2"/>
<evidence type="ECO:0000256" key="7">
    <source>
        <dbReference type="ARBA" id="ARBA00022840"/>
    </source>
</evidence>
<dbReference type="Proteomes" id="UP000297475">
    <property type="component" value="Unassembled WGS sequence"/>
</dbReference>
<dbReference type="SUPFAM" id="SSF55060">
    <property type="entry name" value="GHMP Kinase, C-terminal domain"/>
    <property type="match status" value="1"/>
</dbReference>
<evidence type="ECO:0000259" key="11">
    <source>
        <dbReference type="Pfam" id="PF00288"/>
    </source>
</evidence>
<comment type="pathway">
    <text evidence="10">Isoprenoid biosynthesis; isopentenyl diphosphate biosynthesis via DXP pathway; isopentenyl diphosphate from 1-deoxy-D-xylulose 5-phosphate: step 3/6.</text>
</comment>
<feature type="domain" description="GHMP kinase C-terminal" evidence="12">
    <location>
        <begin position="193"/>
        <end position="265"/>
    </location>
</feature>
<gene>
    <name evidence="10 13" type="primary">ispE</name>
    <name evidence="13" type="ORF">E4656_05885</name>
</gene>
<evidence type="ECO:0000256" key="5">
    <source>
        <dbReference type="ARBA" id="ARBA00022741"/>
    </source>
</evidence>
<dbReference type="InterPro" id="IPR014721">
    <property type="entry name" value="Ribsml_uS5_D2-typ_fold_subgr"/>
</dbReference>
<dbReference type="GO" id="GO:0005524">
    <property type="term" value="F:ATP binding"/>
    <property type="evidence" value="ECO:0007669"/>
    <property type="project" value="UniProtKB-UniRule"/>
</dbReference>
<protein>
    <recommendedName>
        <fullName evidence="3 10">4-diphosphocytidyl-2-C-methyl-D-erythritol kinase</fullName>
        <shortName evidence="10">CMK</shortName>
        <ecNumber evidence="2 10">2.7.1.148</ecNumber>
    </recommendedName>
    <alternativeName>
        <fullName evidence="9 10">4-(cytidine-5'-diphospho)-2-C-methyl-D-erythritol kinase</fullName>
    </alternativeName>
</protein>
<dbReference type="InterPro" id="IPR004424">
    <property type="entry name" value="IspE"/>
</dbReference>
<reference evidence="13 14" key="1">
    <citation type="submission" date="2019-04" db="EMBL/GenBank/DDBJ databases">
        <title>Natronospirillum operosus gen. nov., sp. nov., a haloalkaliphilic satellite isolated from decaying biomass of laboratory culture of cyanobacterium Geitlerinema sp. and proposal of Natronospirillaceae fam. nov. and Saccharospirillaceae fam. nov.</title>
        <authorList>
            <person name="Kevbrin V."/>
            <person name="Boltyanskaya Y."/>
            <person name="Koziaeva V."/>
            <person name="Grouzdev D.S."/>
            <person name="Park M."/>
            <person name="Cho J."/>
        </authorList>
    </citation>
    <scope>NUCLEOTIDE SEQUENCE [LARGE SCALE GENOMIC DNA]</scope>
    <source>
        <strain evidence="13 14">G-116</strain>
    </source>
</reference>
<dbReference type="EC" id="2.7.1.148" evidence="2 10"/>
<evidence type="ECO:0000256" key="4">
    <source>
        <dbReference type="ARBA" id="ARBA00022679"/>
    </source>
</evidence>
<dbReference type="GO" id="GO:0016114">
    <property type="term" value="P:terpenoid biosynthetic process"/>
    <property type="evidence" value="ECO:0007669"/>
    <property type="project" value="UniProtKB-UniRule"/>
</dbReference>
<evidence type="ECO:0000256" key="6">
    <source>
        <dbReference type="ARBA" id="ARBA00022777"/>
    </source>
</evidence>
<keyword evidence="7 10" id="KW-0067">ATP-binding</keyword>
<dbReference type="PIRSF" id="PIRSF010376">
    <property type="entry name" value="IspE"/>
    <property type="match status" value="1"/>
</dbReference>
<dbReference type="SUPFAM" id="SSF54211">
    <property type="entry name" value="Ribosomal protein S5 domain 2-like"/>
    <property type="match status" value="1"/>
</dbReference>
<dbReference type="InterPro" id="IPR013750">
    <property type="entry name" value="GHMP_kinase_C_dom"/>
</dbReference>
<evidence type="ECO:0000313" key="13">
    <source>
        <dbReference type="EMBL" id="TGG95927.1"/>
    </source>
</evidence>
<evidence type="ECO:0000259" key="12">
    <source>
        <dbReference type="Pfam" id="PF08544"/>
    </source>
</evidence>
<keyword evidence="4 10" id="KW-0808">Transferase</keyword>
<dbReference type="Gene3D" id="3.30.230.10">
    <property type="match status" value="1"/>
</dbReference>
<evidence type="ECO:0000256" key="1">
    <source>
        <dbReference type="ARBA" id="ARBA00009684"/>
    </source>
</evidence>
<feature type="binding site" evidence="10">
    <location>
        <begin position="98"/>
        <end position="108"/>
    </location>
    <ligand>
        <name>ATP</name>
        <dbReference type="ChEBI" id="CHEBI:30616"/>
    </ligand>
</feature>
<feature type="active site" evidence="10">
    <location>
        <position position="12"/>
    </location>
</feature>